<dbReference type="NCBIfam" id="NF004490">
    <property type="entry name" value="PRK05820.1"/>
    <property type="match status" value="1"/>
</dbReference>
<comment type="function">
    <text evidence="7">The enzymes which catalyze the reversible phosphorolysis of pyrimidine nucleosides are involved in the degradation of these compounds and in their utilization as carbon and energy sources, or in the rescue of pyrimidine bases for nucleotide synthesis.</text>
</comment>
<evidence type="ECO:0000256" key="6">
    <source>
        <dbReference type="ARBA" id="ARBA00048550"/>
    </source>
</evidence>
<dbReference type="PANTHER" id="PTHR10515">
    <property type="entry name" value="THYMIDINE PHOSPHORYLASE"/>
    <property type="match status" value="1"/>
</dbReference>
<evidence type="ECO:0000256" key="3">
    <source>
        <dbReference type="ARBA" id="ARBA00011892"/>
    </source>
</evidence>
<dbReference type="GO" id="GO:0004645">
    <property type="term" value="F:1,4-alpha-oligoglucan phosphorylase activity"/>
    <property type="evidence" value="ECO:0007669"/>
    <property type="project" value="InterPro"/>
</dbReference>
<dbReference type="EC" id="2.4.2.4" evidence="3 7"/>
<dbReference type="HAMAP" id="MF_01628">
    <property type="entry name" value="Thymid_phosp"/>
    <property type="match status" value="1"/>
</dbReference>
<dbReference type="FunFam" id="3.40.1030.10:FF:000003">
    <property type="entry name" value="Pyrimidine-nucleoside phosphorylase"/>
    <property type="match status" value="1"/>
</dbReference>
<dbReference type="InterPro" id="IPR036320">
    <property type="entry name" value="Glycosyl_Trfase_fam3_N_dom_sf"/>
</dbReference>
<dbReference type="InterPro" id="IPR000053">
    <property type="entry name" value="Thymidine/pyrmidine_PPase"/>
</dbReference>
<keyword evidence="4 7" id="KW-0328">Glycosyltransferase</keyword>
<dbReference type="Proteomes" id="UP001143349">
    <property type="component" value="Unassembled WGS sequence"/>
</dbReference>
<dbReference type="InterPro" id="IPR013102">
    <property type="entry name" value="PYNP_C"/>
</dbReference>
<evidence type="ECO:0000313" key="9">
    <source>
        <dbReference type="EMBL" id="GLK65774.1"/>
    </source>
</evidence>
<dbReference type="InterPro" id="IPR017872">
    <property type="entry name" value="Pyrmidine_PPase_CS"/>
</dbReference>
<evidence type="ECO:0000256" key="4">
    <source>
        <dbReference type="ARBA" id="ARBA00022676"/>
    </source>
</evidence>
<evidence type="ECO:0000256" key="7">
    <source>
        <dbReference type="HAMAP-Rule" id="MF_01628"/>
    </source>
</evidence>
<gene>
    <name evidence="7 9" type="primary">deoA</name>
    <name evidence="9" type="ORF">GCM10017635_32510</name>
</gene>
<comment type="similarity">
    <text evidence="1 7">Belongs to the thymidine/pyrimidine-nucleoside phosphorylase family.</text>
</comment>
<reference evidence="9" key="1">
    <citation type="journal article" date="2014" name="Int. J. Syst. Evol. Microbiol.">
        <title>Complete genome sequence of Corynebacterium casei LMG S-19264T (=DSM 44701T), isolated from a smear-ripened cheese.</title>
        <authorList>
            <consortium name="US DOE Joint Genome Institute (JGI-PGF)"/>
            <person name="Walter F."/>
            <person name="Albersmeier A."/>
            <person name="Kalinowski J."/>
            <person name="Ruckert C."/>
        </authorList>
    </citation>
    <scope>NUCLEOTIDE SEQUENCE</scope>
    <source>
        <strain evidence="9">VKM B-2222</strain>
    </source>
</reference>
<dbReference type="InterPro" id="IPR018090">
    <property type="entry name" value="Pyrmidine_PPas_bac/euk"/>
</dbReference>
<dbReference type="InterPro" id="IPR000312">
    <property type="entry name" value="Glycosyl_Trfase_fam3"/>
</dbReference>
<dbReference type="PROSITE" id="PS00647">
    <property type="entry name" value="THYMID_PHOSPHORYLASE"/>
    <property type="match status" value="1"/>
</dbReference>
<dbReference type="SMART" id="SM00941">
    <property type="entry name" value="PYNP_C"/>
    <property type="match status" value="1"/>
</dbReference>
<dbReference type="AlphaFoldDB" id="A0AAD3RVJ7"/>
<reference evidence="9" key="2">
    <citation type="submission" date="2023-01" db="EMBL/GenBank/DDBJ databases">
        <authorList>
            <person name="Sun Q."/>
            <person name="Evtushenko L."/>
        </authorList>
    </citation>
    <scope>NUCLEOTIDE SEQUENCE</scope>
    <source>
        <strain evidence="9">VKM B-2222</strain>
    </source>
</reference>
<dbReference type="SUPFAM" id="SSF54680">
    <property type="entry name" value="Pyrimidine nucleoside phosphorylase C-terminal domain"/>
    <property type="match status" value="1"/>
</dbReference>
<dbReference type="GO" id="GO:0005829">
    <property type="term" value="C:cytosol"/>
    <property type="evidence" value="ECO:0007669"/>
    <property type="project" value="TreeGrafter"/>
</dbReference>
<dbReference type="SUPFAM" id="SSF52418">
    <property type="entry name" value="Nucleoside phosphorylase/phosphoribosyltransferase catalytic domain"/>
    <property type="match status" value="1"/>
</dbReference>
<sequence length="430" mass="43599">MTPEASRHDPRPVIAAVRDGHGLDAAGAGLIARGLADGSVSDAQAAAFAMSVLLRGLDKGGRVALTRAMRDSGHVMRWDLPGPVVDKHSTGGIGDTVSLILAPLVASCGGYVPMISGRGLGHTGGTLDKLEAIPGFRTALSEKEFRRVTAGAGCAIVAAGPELAPADARLYAIRDESATVGSVDLITASILSKKLAAGLDALILDVKQGSGAFLRNPEAAQDLARALVDTAKGAGCRTRAYVTDMDQPLARAAGNALELREAIVALTGGQGALRDLSLALSSACLDLAGLSDGTLQALESGAAAERFARMVAAQGGPTDLLEHPDRYLPPAPVVRAVPGRGRVAAIDTEALGHAVVALGGGRLRAGDRIDPRVGLAELLRIGETADEGRPLALVHAATEAAAEAAVASVAAAYLLGDGPEPGPLIRSEVT</sequence>
<dbReference type="GO" id="GO:0009032">
    <property type="term" value="F:thymidine phosphorylase activity"/>
    <property type="evidence" value="ECO:0007669"/>
    <property type="project" value="UniProtKB-UniRule"/>
</dbReference>
<evidence type="ECO:0000259" key="8">
    <source>
        <dbReference type="SMART" id="SM00941"/>
    </source>
</evidence>
<dbReference type="Pfam" id="PF02885">
    <property type="entry name" value="Glycos_trans_3N"/>
    <property type="match status" value="1"/>
</dbReference>
<accession>A0AAD3RVJ7</accession>
<dbReference type="InterPro" id="IPR035902">
    <property type="entry name" value="Nuc_phospho_transferase"/>
</dbReference>
<evidence type="ECO:0000256" key="2">
    <source>
        <dbReference type="ARBA" id="ARBA00011738"/>
    </source>
</evidence>
<dbReference type="Gene3D" id="1.20.970.10">
    <property type="entry name" value="Transferase, Pyrimidine Nucleoside Phosphorylase, Chain C"/>
    <property type="match status" value="1"/>
</dbReference>
<dbReference type="Gene3D" id="3.90.1170.30">
    <property type="entry name" value="Pyrimidine nucleoside phosphorylase-like, C-terminal domain"/>
    <property type="match status" value="1"/>
</dbReference>
<dbReference type="GO" id="GO:0006206">
    <property type="term" value="P:pyrimidine nucleobase metabolic process"/>
    <property type="evidence" value="ECO:0007669"/>
    <property type="project" value="InterPro"/>
</dbReference>
<evidence type="ECO:0000313" key="10">
    <source>
        <dbReference type="Proteomes" id="UP001143349"/>
    </source>
</evidence>
<comment type="catalytic activity">
    <reaction evidence="6 7">
        <text>thymidine + phosphate = 2-deoxy-alpha-D-ribose 1-phosphate + thymine</text>
        <dbReference type="Rhea" id="RHEA:16037"/>
        <dbReference type="ChEBI" id="CHEBI:17748"/>
        <dbReference type="ChEBI" id="CHEBI:17821"/>
        <dbReference type="ChEBI" id="CHEBI:43474"/>
        <dbReference type="ChEBI" id="CHEBI:57259"/>
        <dbReference type="EC" id="2.4.2.4"/>
    </reaction>
</comment>
<dbReference type="InterPro" id="IPR013465">
    <property type="entry name" value="Thymidine_Pase"/>
</dbReference>
<dbReference type="PANTHER" id="PTHR10515:SF0">
    <property type="entry name" value="THYMIDINE PHOSPHORYLASE"/>
    <property type="match status" value="1"/>
</dbReference>
<comment type="pathway">
    <text evidence="7">Pyrimidine metabolism; dTMP biosynthesis via salvage pathway; dTMP from thymine: step 1/2.</text>
</comment>
<comment type="caution">
    <text evidence="9">The sequence shown here is derived from an EMBL/GenBank/DDBJ whole genome shotgun (WGS) entry which is preliminary data.</text>
</comment>
<organism evidence="9 10">
    <name type="scientific">Paracoccus kondratievae</name>
    <dbReference type="NCBI Taxonomy" id="135740"/>
    <lineage>
        <taxon>Bacteria</taxon>
        <taxon>Pseudomonadati</taxon>
        <taxon>Pseudomonadota</taxon>
        <taxon>Alphaproteobacteria</taxon>
        <taxon>Rhodobacterales</taxon>
        <taxon>Paracoccaceae</taxon>
        <taxon>Paracoccus</taxon>
    </lineage>
</organism>
<dbReference type="EMBL" id="BSFH01000095">
    <property type="protein sequence ID" value="GLK65774.1"/>
    <property type="molecule type" value="Genomic_DNA"/>
</dbReference>
<dbReference type="NCBIfam" id="TIGR02644">
    <property type="entry name" value="Y_phosphoryl"/>
    <property type="match status" value="1"/>
</dbReference>
<dbReference type="Pfam" id="PF00591">
    <property type="entry name" value="Glycos_transf_3"/>
    <property type="match status" value="1"/>
</dbReference>
<proteinExistence type="inferred from homology"/>
<dbReference type="PIRSF" id="PIRSF000478">
    <property type="entry name" value="TP_PyNP"/>
    <property type="match status" value="1"/>
</dbReference>
<evidence type="ECO:0000256" key="1">
    <source>
        <dbReference type="ARBA" id="ARBA00006915"/>
    </source>
</evidence>
<dbReference type="SUPFAM" id="SSF47648">
    <property type="entry name" value="Nucleoside phosphorylase/phosphoribosyltransferase N-terminal domain"/>
    <property type="match status" value="1"/>
</dbReference>
<dbReference type="RefSeq" id="WP_271180219.1">
    <property type="nucleotide sequence ID" value="NZ_BSFH01000095.1"/>
</dbReference>
<name>A0AAD3RVJ7_9RHOB</name>
<comment type="subunit">
    <text evidence="2 7">Homodimer.</text>
</comment>
<dbReference type="Pfam" id="PF07831">
    <property type="entry name" value="PYNP_C"/>
    <property type="match status" value="1"/>
</dbReference>
<keyword evidence="10" id="KW-1185">Reference proteome</keyword>
<dbReference type="InterPro" id="IPR036566">
    <property type="entry name" value="PYNP-like_C_sf"/>
</dbReference>
<keyword evidence="5 7" id="KW-0808">Transferase</keyword>
<dbReference type="InterPro" id="IPR017459">
    <property type="entry name" value="Glycosyl_Trfase_fam3_N_dom"/>
</dbReference>
<dbReference type="GO" id="GO:0046104">
    <property type="term" value="P:thymidine metabolic process"/>
    <property type="evidence" value="ECO:0007669"/>
    <property type="project" value="UniProtKB-UniRule"/>
</dbReference>
<evidence type="ECO:0000256" key="5">
    <source>
        <dbReference type="ARBA" id="ARBA00022679"/>
    </source>
</evidence>
<feature type="domain" description="Pyrimidine nucleoside phosphorylase C-terminal" evidence="8">
    <location>
        <begin position="342"/>
        <end position="416"/>
    </location>
</feature>
<dbReference type="Gene3D" id="3.40.1030.10">
    <property type="entry name" value="Nucleoside phosphorylase/phosphoribosyltransferase catalytic domain"/>
    <property type="match status" value="1"/>
</dbReference>
<protein>
    <recommendedName>
        <fullName evidence="3 7">Thymidine phosphorylase</fullName>
        <ecNumber evidence="3 7">2.4.2.4</ecNumber>
    </recommendedName>
    <alternativeName>
        <fullName evidence="7">TdRPase</fullName>
    </alternativeName>
</protein>